<dbReference type="Pfam" id="PF02476">
    <property type="entry name" value="US2"/>
    <property type="match status" value="1"/>
</dbReference>
<dbReference type="InterPro" id="IPR003485">
    <property type="entry name" value="Herpes_US2_varicellovirus"/>
</dbReference>
<dbReference type="GeneID" id="918551"/>
<organism evidence="1">
    <name type="scientific">Meleagrid herpesvirus 1</name>
    <name type="common">MeHV-1</name>
    <name type="synonym">Turkey herpesvirus</name>
    <dbReference type="NCBI Taxonomy" id="37108"/>
    <lineage>
        <taxon>Viruses</taxon>
        <taxon>Duplodnaviria</taxon>
        <taxon>Heunggongvirae</taxon>
        <taxon>Peploviricota</taxon>
        <taxon>Herviviricetes</taxon>
        <taxon>Herpesvirales</taxon>
        <taxon>Orthoherpesviridae</taxon>
        <taxon>Alphaherpesvirinae</taxon>
        <taxon>Mardivirus</taxon>
        <taxon>Mardivirus meleagridalpha1</taxon>
    </lineage>
</organism>
<reference evidence="1" key="3">
    <citation type="submission" date="2004-11" db="EMBL/GenBank/DDBJ databases">
        <authorList>
            <person name="Aouacheria A.J."/>
            <person name="Banyai M."/>
            <person name="Rigal D."/>
            <person name="Schmidt C.J."/>
            <person name="Gillet G."/>
        </authorList>
    </citation>
    <scope>NUCLEOTIDE SEQUENCE</scope>
    <source>
        <strain evidence="1">FC126</strain>
    </source>
</reference>
<dbReference type="KEGG" id="vg:918551"/>
<reference evidence="1" key="1">
    <citation type="journal article" date="2001" name="J. Gen. Virol.">
        <title>The genome of herpesvirus of turkeys: comparative analysis with Marek's disease viruses.</title>
        <authorList>
            <person name="Kingham B.F."/>
            <person name="Zelnik V."/>
            <person name="Kopacek J."/>
            <person name="Majerciak V."/>
            <person name="Ney E."/>
            <person name="Schmidt C.J."/>
        </authorList>
    </citation>
    <scope>NUCLEOTIDE SEQUENCE</scope>
    <source>
        <strain evidence="1">FC126</strain>
    </source>
</reference>
<proteinExistence type="predicted"/>
<sequence>MGVCMITLVTLLDECDRLPGRSRDAASTLWIFLIEQCMEHLKNDVGVPILVRTADLCRFAKSTFVLPRRHRPIVRIKSAGGSGMPGSGLAGTRDAFIVRLFEDVAGCATEWQDLLTGYVMLESEASDNVSYSLWILGAADICRTAIESIPLPKRLFAIKVPGTWAGMPWAIPCEIQTLLTSTWEPKFENIEDKAYFNDSNMACVYQIIGSPPDVPQLQGLGIESTCTPPKRNLCCCLCCRPIHDDDASVPMGVKTVDKNVHDGNMLVEAPKCITDRGKFNSR</sequence>
<accession>Q77L60</accession>
<gene>
    <name evidence="1" type="primary">US2</name>
    <name evidence="2" type="synonym">HVT088</name>
</gene>
<evidence type="ECO:0000313" key="3">
    <source>
        <dbReference type="Proteomes" id="UP000175168"/>
    </source>
</evidence>
<keyword evidence="3" id="KW-1185">Reference proteome</keyword>
<organismHost>
    <name type="scientific">Gallus gallus</name>
    <name type="common">Chicken</name>
    <dbReference type="NCBI Taxonomy" id="9031"/>
</organismHost>
<evidence type="ECO:0000313" key="1">
    <source>
        <dbReference type="EMBL" id="AAG30108.1"/>
    </source>
</evidence>
<dbReference type="EMBL" id="AF282130">
    <property type="protein sequence ID" value="AAG30108.1"/>
    <property type="molecule type" value="Genomic_DNA"/>
</dbReference>
<name>Q77L60_MEHV1</name>
<dbReference type="Proteomes" id="UP000175168">
    <property type="component" value="Segment"/>
</dbReference>
<reference evidence="2 3" key="2">
    <citation type="journal article" date="2001" name="J. Virol.">
        <title>The genome of turkey herpesvirus.</title>
        <authorList>
            <person name="Afonso C.L."/>
            <person name="Tulman E.R."/>
            <person name="Lu Z."/>
            <person name="Zsak L."/>
            <person name="Rock D.L."/>
            <person name="Kutish G.F."/>
        </authorList>
    </citation>
    <scope>NUCLEOTIDE SEQUENCE [LARGE SCALE GENOMIC DNA]</scope>
    <source>
        <strain evidence="2">FC126</strain>
    </source>
</reference>
<dbReference type="RefSeq" id="NP_073374.1">
    <property type="nucleotide sequence ID" value="NC_002641.1"/>
</dbReference>
<protein>
    <submittedName>
        <fullName evidence="1">US2</fullName>
    </submittedName>
</protein>
<dbReference type="OrthoDB" id="20131at10239"/>
<dbReference type="EMBL" id="AF291866">
    <property type="protein sequence ID" value="AAG45813.1"/>
    <property type="molecule type" value="Genomic_DNA"/>
</dbReference>
<organismHost>
    <name type="scientific">Meleagris gallopavo</name>
    <name type="common">Wild turkey</name>
    <dbReference type="NCBI Taxonomy" id="9103"/>
</organismHost>
<evidence type="ECO:0000313" key="2">
    <source>
        <dbReference type="EMBL" id="AAG45813.1"/>
    </source>
</evidence>